<keyword evidence="3" id="KW-0378">Hydrolase</keyword>
<evidence type="ECO:0000259" key="2">
    <source>
        <dbReference type="Pfam" id="PF00443"/>
    </source>
</evidence>
<dbReference type="EMBL" id="QGNW01002333">
    <property type="protein sequence ID" value="RVW20857.1"/>
    <property type="molecule type" value="Genomic_DNA"/>
</dbReference>
<evidence type="ECO:0000256" key="1">
    <source>
        <dbReference type="ARBA" id="ARBA00009085"/>
    </source>
</evidence>
<sequence length="249" mass="27345">MGATGSKLEKALGEQFPEGERYFGLENFGNTCYCNSVLQAGVSLSAIKGPSLQCDEKDILHVEEKGSLGPLEWRKGGEGSSCSFVVMELVGLFSVQCSQQRQRRARAGCNGKLQLLERERWVPEVGCFRSGFHAKEMWVRLLGLPLHLWSKELFKLVGDEVIAKNHHSQWASILVTFYGRKVLSSLQVVEVGAEGDGSAHAMKGMGENFGKSQTEEGEVASYEWKEKGDVRKGAVDSNGLLCGKSKVNK</sequence>
<organism evidence="3 4">
    <name type="scientific">Vitis vinifera</name>
    <name type="common">Grape</name>
    <dbReference type="NCBI Taxonomy" id="29760"/>
    <lineage>
        <taxon>Eukaryota</taxon>
        <taxon>Viridiplantae</taxon>
        <taxon>Streptophyta</taxon>
        <taxon>Embryophyta</taxon>
        <taxon>Tracheophyta</taxon>
        <taxon>Spermatophyta</taxon>
        <taxon>Magnoliopsida</taxon>
        <taxon>eudicotyledons</taxon>
        <taxon>Gunneridae</taxon>
        <taxon>Pentapetalae</taxon>
        <taxon>rosids</taxon>
        <taxon>Vitales</taxon>
        <taxon>Vitaceae</taxon>
        <taxon>Viteae</taxon>
        <taxon>Vitis</taxon>
    </lineage>
</organism>
<reference evidence="3 4" key="1">
    <citation type="journal article" date="2018" name="PLoS Genet.">
        <title>Population sequencing reveals clonal diversity and ancestral inbreeding in the grapevine cultivar Chardonnay.</title>
        <authorList>
            <person name="Roach M.J."/>
            <person name="Johnson D.L."/>
            <person name="Bohlmann J."/>
            <person name="van Vuuren H.J."/>
            <person name="Jones S.J."/>
            <person name="Pretorius I.S."/>
            <person name="Schmidt S.A."/>
            <person name="Borneman A.R."/>
        </authorList>
    </citation>
    <scope>NUCLEOTIDE SEQUENCE [LARGE SCALE GENOMIC DNA]</scope>
    <source>
        <strain evidence="4">cv. Chardonnay</strain>
        <tissue evidence="3">Leaf</tissue>
    </source>
</reference>
<dbReference type="InterPro" id="IPR001394">
    <property type="entry name" value="Peptidase_C19_UCH"/>
</dbReference>
<dbReference type="PROSITE" id="PS00972">
    <property type="entry name" value="USP_1"/>
    <property type="match status" value="1"/>
</dbReference>
<dbReference type="Gene3D" id="3.90.70.10">
    <property type="entry name" value="Cysteine proteinases"/>
    <property type="match status" value="1"/>
</dbReference>
<evidence type="ECO:0000313" key="4">
    <source>
        <dbReference type="Proteomes" id="UP000288805"/>
    </source>
</evidence>
<dbReference type="OrthoDB" id="27652at2759"/>
<accession>A0A438CCA3</accession>
<dbReference type="InterPro" id="IPR038765">
    <property type="entry name" value="Papain-like_cys_pep_sf"/>
</dbReference>
<comment type="similarity">
    <text evidence="1">Belongs to the peptidase C19 family.</text>
</comment>
<dbReference type="Proteomes" id="UP000288805">
    <property type="component" value="Unassembled WGS sequence"/>
</dbReference>
<feature type="domain" description="Peptidase C19 ubiquitin carboxyl-terminal hydrolase" evidence="2">
    <location>
        <begin position="23"/>
        <end position="48"/>
    </location>
</feature>
<dbReference type="Pfam" id="PF00443">
    <property type="entry name" value="UCH"/>
    <property type="match status" value="1"/>
</dbReference>
<gene>
    <name evidence="3" type="primary">UBP4_2</name>
    <name evidence="3" type="ORF">CK203_112607</name>
</gene>
<dbReference type="AlphaFoldDB" id="A0A438CCA3"/>
<name>A0A438CCA3_VITVI</name>
<protein>
    <submittedName>
        <fullName evidence="3">Ubiquitin carboxyl-terminal hydrolase 4</fullName>
    </submittedName>
</protein>
<dbReference type="GO" id="GO:0004843">
    <property type="term" value="F:cysteine-type deubiquitinase activity"/>
    <property type="evidence" value="ECO:0007669"/>
    <property type="project" value="InterPro"/>
</dbReference>
<dbReference type="InterPro" id="IPR018200">
    <property type="entry name" value="USP_CS"/>
</dbReference>
<dbReference type="SUPFAM" id="SSF54001">
    <property type="entry name" value="Cysteine proteinases"/>
    <property type="match status" value="1"/>
</dbReference>
<comment type="caution">
    <text evidence="3">The sequence shown here is derived from an EMBL/GenBank/DDBJ whole genome shotgun (WGS) entry which is preliminary data.</text>
</comment>
<dbReference type="GO" id="GO:0016579">
    <property type="term" value="P:protein deubiquitination"/>
    <property type="evidence" value="ECO:0007669"/>
    <property type="project" value="InterPro"/>
</dbReference>
<proteinExistence type="inferred from homology"/>
<evidence type="ECO:0000313" key="3">
    <source>
        <dbReference type="EMBL" id="RVW20857.1"/>
    </source>
</evidence>